<evidence type="ECO:0000313" key="3">
    <source>
        <dbReference type="EMBL" id="SDL23487.1"/>
    </source>
</evidence>
<dbReference type="EMBL" id="FNGP01000001">
    <property type="protein sequence ID" value="SDL23487.1"/>
    <property type="molecule type" value="Genomic_DNA"/>
</dbReference>
<dbReference type="InterPro" id="IPR014719">
    <property type="entry name" value="Ribosomal_bL12_C/ClpS-like"/>
</dbReference>
<keyword evidence="1" id="KW-0812">Transmembrane</keyword>
<keyword evidence="1" id="KW-1133">Transmembrane helix</keyword>
<dbReference type="STRING" id="686624.SAMN04488242_0888"/>
<dbReference type="InterPro" id="IPR012551">
    <property type="entry name" value="DUF1707_SHOCT-like"/>
</dbReference>
<keyword evidence="4" id="KW-1185">Reference proteome</keyword>
<dbReference type="AlphaFoldDB" id="A0A1G9IE51"/>
<protein>
    <recommendedName>
        <fullName evidence="2">DUF1707 domain-containing protein</fullName>
    </recommendedName>
</protein>
<feature type="transmembrane region" description="Helical" evidence="1">
    <location>
        <begin position="118"/>
        <end position="138"/>
    </location>
</feature>
<reference evidence="3 4" key="1">
    <citation type="submission" date="2016-10" db="EMBL/GenBank/DDBJ databases">
        <authorList>
            <person name="de Groot N.N."/>
        </authorList>
    </citation>
    <scope>NUCLEOTIDE SEQUENCE [LARGE SCALE GENOMIC DNA]</scope>
    <source>
        <strain evidence="3 4">CGMCC 1.9159</strain>
    </source>
</reference>
<proteinExistence type="predicted"/>
<keyword evidence="1" id="KW-0472">Membrane</keyword>
<organism evidence="3 4">
    <name type="scientific">Tessaracoccus oleiagri</name>
    <dbReference type="NCBI Taxonomy" id="686624"/>
    <lineage>
        <taxon>Bacteria</taxon>
        <taxon>Bacillati</taxon>
        <taxon>Actinomycetota</taxon>
        <taxon>Actinomycetes</taxon>
        <taxon>Propionibacteriales</taxon>
        <taxon>Propionibacteriaceae</taxon>
        <taxon>Tessaracoccus</taxon>
    </lineage>
</organism>
<evidence type="ECO:0000313" key="4">
    <source>
        <dbReference type="Proteomes" id="UP000199475"/>
    </source>
</evidence>
<dbReference type="OrthoDB" id="3534574at2"/>
<evidence type="ECO:0000256" key="1">
    <source>
        <dbReference type="SAM" id="Phobius"/>
    </source>
</evidence>
<accession>A0A1G9IE51</accession>
<dbReference type="Gene3D" id="3.30.1390.10">
    <property type="match status" value="1"/>
</dbReference>
<evidence type="ECO:0000259" key="2">
    <source>
        <dbReference type="Pfam" id="PF08044"/>
    </source>
</evidence>
<name>A0A1G9IE51_9ACTN</name>
<feature type="domain" description="DUF1707" evidence="2">
    <location>
        <begin position="5"/>
        <end position="57"/>
    </location>
</feature>
<dbReference type="Pfam" id="PF08044">
    <property type="entry name" value="DUF1707"/>
    <property type="match status" value="1"/>
</dbReference>
<dbReference type="Proteomes" id="UP000199475">
    <property type="component" value="Unassembled WGS sequence"/>
</dbReference>
<gene>
    <name evidence="3" type="ORF">SAMN04488242_0888</name>
</gene>
<dbReference type="RefSeq" id="WP_093249215.1">
    <property type="nucleotide sequence ID" value="NZ_FNGP01000001.1"/>
</dbReference>
<sequence>MDPNIRIGDAERDEAISRLRAHHAAGRIDMIEFDDRMEKALEARTAGDLKSIFLDLPDEPFDEPVPPRPFPAAGPHPYVPAHRPMQSVEARVTKPAYAAPGFFWIVFFVVIFTGMRLWPLLVIAAVWFFGIVPAIQAARGRRPVERQRFFYPAGDIDAELRALVHANRKIDAVRRFREVYGGGLREAKEAVDRIEREERGLGH</sequence>
<feature type="transmembrane region" description="Helical" evidence="1">
    <location>
        <begin position="95"/>
        <end position="112"/>
    </location>
</feature>